<organism evidence="1 2">
    <name type="scientific">Discostella pseudostelligera</name>
    <dbReference type="NCBI Taxonomy" id="259834"/>
    <lineage>
        <taxon>Eukaryota</taxon>
        <taxon>Sar</taxon>
        <taxon>Stramenopiles</taxon>
        <taxon>Ochrophyta</taxon>
        <taxon>Bacillariophyta</taxon>
        <taxon>Coscinodiscophyceae</taxon>
        <taxon>Thalassiosirophycidae</taxon>
        <taxon>Stephanodiscales</taxon>
        <taxon>Stephanodiscaceae</taxon>
        <taxon>Discostella</taxon>
    </lineage>
</organism>
<evidence type="ECO:0000313" key="2">
    <source>
        <dbReference type="Proteomes" id="UP001530293"/>
    </source>
</evidence>
<protein>
    <submittedName>
        <fullName evidence="1">Uncharacterized protein</fullName>
    </submittedName>
</protein>
<proteinExistence type="predicted"/>
<dbReference type="EMBL" id="JALLBG020000188">
    <property type="protein sequence ID" value="KAL3760365.1"/>
    <property type="molecule type" value="Genomic_DNA"/>
</dbReference>
<sequence length="566" mass="63176">MNNCEARRIMWTTYKNLKLWFESWESTLEELGIALRGVDGKVYIPDHQMKNILNFDKTCLSLDGSDGARGGRPTVTFYDPRFPQLGRATSKGSLTTTMITGSTAAGEVLPPHFEFQTAAQSDNGAQIKYEAAKFMLHTRGQYGTDKEQNWATSIGANAKGGMDDVELFKYIKNTIMPLYPKAAPVKGKWVIVKVDSGPGRGNEDLLTELRWHGFILFPGVPNTAAVTQEMDQNYGPFKTAFRDNLHRVVDERFRLGLSTSMPPWLCGLFVFGGTDPLSKCVLTESLCKRHLISMHAWEDVGAAPLSMACLQSKKVRRKIGDGGDSDYEQLMICIQDANNVSTHALSQFTDDSGLEFIGDAMKAKIVTGRPAKNVSVPHSDENLELLETQGAVYHKLGGQHNTCDDFFLKKAEEKRSAWIKELNSKKSRAFDDSSKEEKGLLLINTKGPNANFTVAELNDLLRWYKVPNLTTKAFSSKETKLKKWAELQDAKEQPPACEVWTEEDELELAQLTSQTITMADTSLARFTTIKQKEFEIASVTFTDEQWEFLTTNRLQLRAAGDFGAAA</sequence>
<name>A0ABD3MIJ4_9STRA</name>
<evidence type="ECO:0000313" key="1">
    <source>
        <dbReference type="EMBL" id="KAL3760365.1"/>
    </source>
</evidence>
<dbReference type="AlphaFoldDB" id="A0ABD3MIJ4"/>
<accession>A0ABD3MIJ4</accession>
<gene>
    <name evidence="1" type="ORF">ACHAWU_000340</name>
</gene>
<dbReference type="Proteomes" id="UP001530293">
    <property type="component" value="Unassembled WGS sequence"/>
</dbReference>
<comment type="caution">
    <text evidence="1">The sequence shown here is derived from an EMBL/GenBank/DDBJ whole genome shotgun (WGS) entry which is preliminary data.</text>
</comment>
<reference evidence="1 2" key="1">
    <citation type="submission" date="2024-10" db="EMBL/GenBank/DDBJ databases">
        <title>Updated reference genomes for cyclostephanoid diatoms.</title>
        <authorList>
            <person name="Roberts W.R."/>
            <person name="Alverson A.J."/>
        </authorList>
    </citation>
    <scope>NUCLEOTIDE SEQUENCE [LARGE SCALE GENOMIC DNA]</scope>
    <source>
        <strain evidence="1 2">AJA232-27</strain>
    </source>
</reference>
<keyword evidence="2" id="KW-1185">Reference proteome</keyword>